<dbReference type="SUPFAM" id="SSF48498">
    <property type="entry name" value="Tetracyclin repressor-like, C-terminal domain"/>
    <property type="match status" value="1"/>
</dbReference>
<evidence type="ECO:0000259" key="6">
    <source>
        <dbReference type="PROSITE" id="PS50977"/>
    </source>
</evidence>
<dbReference type="Pfam" id="PF02909">
    <property type="entry name" value="TetR_C_1"/>
    <property type="match status" value="1"/>
</dbReference>
<dbReference type="SUPFAM" id="SSF46689">
    <property type="entry name" value="Homeodomain-like"/>
    <property type="match status" value="1"/>
</dbReference>
<dbReference type="Pfam" id="PF00440">
    <property type="entry name" value="TetR_N"/>
    <property type="match status" value="1"/>
</dbReference>
<dbReference type="GO" id="GO:0000976">
    <property type="term" value="F:transcription cis-regulatory region binding"/>
    <property type="evidence" value="ECO:0007669"/>
    <property type="project" value="TreeGrafter"/>
</dbReference>
<reference evidence="7 8" key="1">
    <citation type="submission" date="2021-01" db="EMBL/GenBank/DDBJ databases">
        <title>Whole genome shotgun sequence of Planobispora longispora NBRC 13918.</title>
        <authorList>
            <person name="Komaki H."/>
            <person name="Tamura T."/>
        </authorList>
    </citation>
    <scope>NUCLEOTIDE SEQUENCE [LARGE SCALE GENOMIC DNA]</scope>
    <source>
        <strain evidence="7 8">NBRC 13918</strain>
    </source>
</reference>
<dbReference type="InterPro" id="IPR050109">
    <property type="entry name" value="HTH-type_TetR-like_transc_reg"/>
</dbReference>
<keyword evidence="1" id="KW-0805">Transcription regulation</keyword>
<comment type="caution">
    <text evidence="7">The sequence shown here is derived from an EMBL/GenBank/DDBJ whole genome shotgun (WGS) entry which is preliminary data.</text>
</comment>
<dbReference type="Proteomes" id="UP000616724">
    <property type="component" value="Unassembled WGS sequence"/>
</dbReference>
<dbReference type="Gene3D" id="1.10.10.60">
    <property type="entry name" value="Homeodomain-like"/>
    <property type="match status" value="1"/>
</dbReference>
<dbReference type="InterPro" id="IPR004111">
    <property type="entry name" value="Repressor_TetR_C"/>
</dbReference>
<dbReference type="InterPro" id="IPR001647">
    <property type="entry name" value="HTH_TetR"/>
</dbReference>
<dbReference type="RefSeq" id="WP_203894306.1">
    <property type="nucleotide sequence ID" value="NZ_BOOH01000052.1"/>
</dbReference>
<organism evidence="7 8">
    <name type="scientific">Planobispora longispora</name>
    <dbReference type="NCBI Taxonomy" id="28887"/>
    <lineage>
        <taxon>Bacteria</taxon>
        <taxon>Bacillati</taxon>
        <taxon>Actinomycetota</taxon>
        <taxon>Actinomycetes</taxon>
        <taxon>Streptosporangiales</taxon>
        <taxon>Streptosporangiaceae</taxon>
        <taxon>Planobispora</taxon>
    </lineage>
</organism>
<feature type="DNA-binding region" description="H-T-H motif" evidence="4">
    <location>
        <begin position="55"/>
        <end position="74"/>
    </location>
</feature>
<feature type="region of interest" description="Disordered" evidence="5">
    <location>
        <begin position="214"/>
        <end position="236"/>
    </location>
</feature>
<evidence type="ECO:0000256" key="3">
    <source>
        <dbReference type="ARBA" id="ARBA00023163"/>
    </source>
</evidence>
<dbReference type="PANTHER" id="PTHR30055">
    <property type="entry name" value="HTH-TYPE TRANSCRIPTIONAL REGULATOR RUTR"/>
    <property type="match status" value="1"/>
</dbReference>
<dbReference type="Gene3D" id="1.10.357.10">
    <property type="entry name" value="Tetracycline Repressor, domain 2"/>
    <property type="match status" value="1"/>
</dbReference>
<dbReference type="AlphaFoldDB" id="A0A8J3RRF2"/>
<keyword evidence="2 4" id="KW-0238">DNA-binding</keyword>
<feature type="domain" description="HTH tetR-type" evidence="6">
    <location>
        <begin position="32"/>
        <end position="92"/>
    </location>
</feature>
<dbReference type="InterPro" id="IPR036271">
    <property type="entry name" value="Tet_transcr_reg_TetR-rel_C_sf"/>
</dbReference>
<gene>
    <name evidence="7" type="ORF">Plo01_62890</name>
</gene>
<dbReference type="GO" id="GO:0003700">
    <property type="term" value="F:DNA-binding transcription factor activity"/>
    <property type="evidence" value="ECO:0007669"/>
    <property type="project" value="TreeGrafter"/>
</dbReference>
<evidence type="ECO:0000256" key="4">
    <source>
        <dbReference type="PROSITE-ProRule" id="PRU00335"/>
    </source>
</evidence>
<evidence type="ECO:0000256" key="1">
    <source>
        <dbReference type="ARBA" id="ARBA00023015"/>
    </source>
</evidence>
<name>A0A8J3RRF2_9ACTN</name>
<accession>A0A8J3RRF2</accession>
<evidence type="ECO:0000313" key="8">
    <source>
        <dbReference type="Proteomes" id="UP000616724"/>
    </source>
</evidence>
<evidence type="ECO:0000313" key="7">
    <source>
        <dbReference type="EMBL" id="GIH79860.1"/>
    </source>
</evidence>
<dbReference type="PROSITE" id="PS50977">
    <property type="entry name" value="HTH_TETR_2"/>
    <property type="match status" value="1"/>
</dbReference>
<proteinExistence type="predicted"/>
<protein>
    <recommendedName>
        <fullName evidence="6">HTH tetR-type domain-containing protein</fullName>
    </recommendedName>
</protein>
<dbReference type="EMBL" id="BOOH01000052">
    <property type="protein sequence ID" value="GIH79860.1"/>
    <property type="molecule type" value="Genomic_DNA"/>
</dbReference>
<dbReference type="PANTHER" id="PTHR30055:SF151">
    <property type="entry name" value="TRANSCRIPTIONAL REGULATORY PROTEIN"/>
    <property type="match status" value="1"/>
</dbReference>
<feature type="compositionally biased region" description="Low complexity" evidence="5">
    <location>
        <begin position="222"/>
        <end position="236"/>
    </location>
</feature>
<dbReference type="GO" id="GO:0045892">
    <property type="term" value="P:negative regulation of DNA-templated transcription"/>
    <property type="evidence" value="ECO:0007669"/>
    <property type="project" value="InterPro"/>
</dbReference>
<evidence type="ECO:0000256" key="2">
    <source>
        <dbReference type="ARBA" id="ARBA00023125"/>
    </source>
</evidence>
<keyword evidence="8" id="KW-1185">Reference proteome</keyword>
<dbReference type="InterPro" id="IPR009057">
    <property type="entry name" value="Homeodomain-like_sf"/>
</dbReference>
<keyword evidence="3" id="KW-0804">Transcription</keyword>
<evidence type="ECO:0000256" key="5">
    <source>
        <dbReference type="SAM" id="MobiDB-lite"/>
    </source>
</evidence>
<sequence>MSPAPADDDDEESILTLLWSPPPSPRFGPQPSLTRTALAAAAVHVADAEGLHAVSMQRVATILGVTKNALYRYVRSKAELVALTVEHAVEDPPDLSHIPGWRLRVERWADDLHAVWQRHPWLPAATIGERSMGPREVGWIEAALAALGPSGLPIAQRPDVVLAMFALVRSVAVTGTGTQPWTLPGDTGQRLLARLQEHPERYPALLHASATFTDDQDDRPHAAPAAGAHHATRPTTAASSGWRIGLRLLLDGLEANAAPRD</sequence>